<dbReference type="GO" id="GO:0048309">
    <property type="term" value="P:endoplasmic reticulum inheritance"/>
    <property type="evidence" value="ECO:0007669"/>
    <property type="project" value="EnsemblFungi"/>
</dbReference>
<dbReference type="EMBL" id="HE576753">
    <property type="protein sequence ID" value="CCC68416.1"/>
    <property type="molecule type" value="Genomic_DNA"/>
</dbReference>
<protein>
    <recommendedName>
        <fullName evidence="4">Exocyst complex component SEC5</fullName>
    </recommendedName>
</protein>
<keyword evidence="4" id="KW-0653">Protein transport</keyword>
<dbReference type="GO" id="GO:0001927">
    <property type="term" value="P:exocyst assembly"/>
    <property type="evidence" value="ECO:0007669"/>
    <property type="project" value="EnsemblFungi"/>
</dbReference>
<comment type="subunit">
    <text evidence="4">Component of the exocyst complex.</text>
</comment>
<reference evidence="6 7" key="1">
    <citation type="journal article" date="2011" name="Proc. Natl. Acad. Sci. U.S.A.">
        <title>Evolutionary erosion of yeast sex chromosomes by mating-type switching accidents.</title>
        <authorList>
            <person name="Gordon J.L."/>
            <person name="Armisen D."/>
            <person name="Proux-Wera E."/>
            <person name="Oheigeartaigh S.S."/>
            <person name="Byrne K.P."/>
            <person name="Wolfe K.H."/>
        </authorList>
    </citation>
    <scope>NUCLEOTIDE SEQUENCE [LARGE SCALE GENOMIC DNA]</scope>
    <source>
        <strain evidence="7">ATCC 76901 / BCRC 22586 / CBS 4309 / NBRC 1992 / NRRL Y-12630</strain>
    </source>
</reference>
<dbReference type="RefSeq" id="XP_003674790.1">
    <property type="nucleotide sequence ID" value="XM_003674742.1"/>
</dbReference>
<dbReference type="OMA" id="RMWMDVD"/>
<gene>
    <name evidence="6" type="primary">NCAS0B03320</name>
    <name evidence="6" type="ordered locus">NCAS_0B03320</name>
</gene>
<evidence type="ECO:0000256" key="3">
    <source>
        <dbReference type="ARBA" id="ARBA00022483"/>
    </source>
</evidence>
<dbReference type="HOGENOM" id="CLU_339546_0_0_1"/>
<dbReference type="GO" id="GO:0015031">
    <property type="term" value="P:protein transport"/>
    <property type="evidence" value="ECO:0007669"/>
    <property type="project" value="UniProtKB-KW"/>
</dbReference>
<evidence type="ECO:0000259" key="5">
    <source>
        <dbReference type="Pfam" id="PF15469"/>
    </source>
</evidence>
<dbReference type="AlphaFoldDB" id="G0VBU0"/>
<evidence type="ECO:0000313" key="7">
    <source>
        <dbReference type="Proteomes" id="UP000001640"/>
    </source>
</evidence>
<dbReference type="KEGG" id="ncs:NCAS_0B03320"/>
<reference key="2">
    <citation type="submission" date="2011-08" db="EMBL/GenBank/DDBJ databases">
        <title>Genome sequence of Naumovozyma castellii.</title>
        <authorList>
            <person name="Gordon J.L."/>
            <person name="Armisen D."/>
            <person name="Proux-Wera E."/>
            <person name="OhEigeartaigh S.S."/>
            <person name="Byrne K.P."/>
            <person name="Wolfe K.H."/>
        </authorList>
    </citation>
    <scope>NUCLEOTIDE SEQUENCE</scope>
    <source>
        <strain>Type strain:CBS 4309</strain>
    </source>
</reference>
<dbReference type="eggNOG" id="KOG2347">
    <property type="taxonomic scope" value="Eukaryota"/>
</dbReference>
<dbReference type="InterPro" id="IPR039481">
    <property type="entry name" value="EXOC2/Sec5_N_dom"/>
</dbReference>
<feature type="domain" description="Exocyst complex component EXOC2/Sec5 N-terminal" evidence="5">
    <location>
        <begin position="82"/>
        <end position="908"/>
    </location>
</feature>
<dbReference type="OrthoDB" id="26242at2759"/>
<dbReference type="FunCoup" id="G0VBU0">
    <property type="interactions" value="350"/>
</dbReference>
<evidence type="ECO:0000313" key="6">
    <source>
        <dbReference type="EMBL" id="CCC68416.1"/>
    </source>
</evidence>
<comment type="similarity">
    <text evidence="1 4">Belongs to the SEC5 family.</text>
</comment>
<evidence type="ECO:0000256" key="1">
    <source>
        <dbReference type="ARBA" id="ARBA00010578"/>
    </source>
</evidence>
<dbReference type="GO" id="GO:0005934">
    <property type="term" value="C:cellular bud tip"/>
    <property type="evidence" value="ECO:0007669"/>
    <property type="project" value="EnsemblFungi"/>
</dbReference>
<proteinExistence type="inferred from homology"/>
<organism evidence="6 7">
    <name type="scientific">Naumovozyma castellii</name>
    <name type="common">Yeast</name>
    <name type="synonym">Saccharomyces castellii</name>
    <dbReference type="NCBI Taxonomy" id="27288"/>
    <lineage>
        <taxon>Eukaryota</taxon>
        <taxon>Fungi</taxon>
        <taxon>Dikarya</taxon>
        <taxon>Ascomycota</taxon>
        <taxon>Saccharomycotina</taxon>
        <taxon>Saccharomycetes</taxon>
        <taxon>Saccharomycetales</taxon>
        <taxon>Saccharomycetaceae</taxon>
        <taxon>Naumovozyma</taxon>
    </lineage>
</organism>
<keyword evidence="2 4" id="KW-0813">Transport</keyword>
<dbReference type="Proteomes" id="UP000001640">
    <property type="component" value="Chromosome 2"/>
</dbReference>
<dbReference type="GO" id="GO:0006893">
    <property type="term" value="P:Golgi to plasma membrane transport"/>
    <property type="evidence" value="ECO:0007669"/>
    <property type="project" value="UniProtKB-UniRule"/>
</dbReference>
<keyword evidence="3 4" id="KW-0268">Exocytosis</keyword>
<name>G0VBU0_NAUCA</name>
<evidence type="ECO:0000256" key="2">
    <source>
        <dbReference type="ARBA" id="ARBA00022448"/>
    </source>
</evidence>
<comment type="function">
    <text evidence="4">Component of the exocyst complex involved in the docking of exocytic vesicles with fusion sites on the plasma membrane.</text>
</comment>
<dbReference type="GO" id="GO:0000145">
    <property type="term" value="C:exocyst"/>
    <property type="evidence" value="ECO:0007669"/>
    <property type="project" value="UniProtKB-UniRule"/>
</dbReference>
<dbReference type="Pfam" id="PF15469">
    <property type="entry name" value="Sec5"/>
    <property type="match status" value="1"/>
</dbReference>
<dbReference type="InParanoid" id="G0VBU0"/>
<dbReference type="PANTHER" id="PTHR13043">
    <property type="entry name" value="EXOCYST COMPLEX COMPONENT SEC5"/>
    <property type="match status" value="1"/>
</dbReference>
<accession>G0VBU0</accession>
<dbReference type="GO" id="GO:0000131">
    <property type="term" value="C:incipient cellular bud site"/>
    <property type="evidence" value="ECO:0007669"/>
    <property type="project" value="EnsemblFungi"/>
</dbReference>
<dbReference type="InterPro" id="IPR029175">
    <property type="entry name" value="EXOC2/Sec5"/>
</dbReference>
<keyword evidence="7" id="KW-1185">Reference proteome</keyword>
<sequence length="909" mass="105294">MDPFQLDENQLEEFYNLRTLNPTTSWIEDSTTLINLDKWQDTSPTLDNSYDILKDLISQQRSSSERELESFLKDPSLIETINDPLTNEPMSEKLNQLGVATGASDAVLKYLINSKKFNVKSFLRDIHNLDSFSDLSNELDNLDQLIQVQSGDMKNLVEENFTKYVRIKNRLDKIYNQFGEMKGNESLDVDRLNEKVDESIRITNLKLKPLIDTSKKIENFKSGKRFIEENKRFFNLPRELKKKLIHKDYSSFIIEYTNGLKLYQEFKVRSDNAGKSLRSIEFIWNEVENIMKLYKEQIWEKLLDPSSKLESQEYFLPLFSKLLDLDNTEENPITKWIFMQLSTLETELKECSTNMISKILSSQKNILDNADTEEPVNMTPYLSINQFFQQSNQTTLASVVSAVDPFQDLTDFPNIVEMWLLILKYINQVDDICNKFIELWDHIEKFLDGTYQNMLLNDKRKDNILIGDSNTMESYKFILNLDQDVKVKIRTNGETFIKLVSEKLKVFFNSSQESLPMMKPAEKESGLPSDYGFVPPNANGLSSLRYLPKIMKPLLECSTQLAQLNITPKSVDILRNLASIIISRCVGLISSIKLRDISNFYKLENWDVYKTGSDRDSNIEYEITQFPEIVRCFQEYSLSIIRDFLFSFERLPVLNGISIVSYPSKQLLTGVEIQQIISLEAVLESILKNAAKDKDNPRSAHTILTLTNLQYIREVTFPQILQYFDDAFEARITEKPLEIFNLLSKMESSIFGNYLSDLKITLRDILEEKFKEIDWPGFTSNSFRAGDYILEALMLLVTIHSECFRIGPQLINKIIKETQIFIARYLFEAFKPYIGNLSSDGLLQVTVDLQFFQKVLGPLLEKDTQATLTACLQNCFQNDITRMNRCIQETEPIVSANFTRTSIQFAAFH</sequence>
<dbReference type="GO" id="GO:0005935">
    <property type="term" value="C:cellular bud neck"/>
    <property type="evidence" value="ECO:0007669"/>
    <property type="project" value="EnsemblFungi"/>
</dbReference>
<dbReference type="GeneID" id="96901976"/>
<dbReference type="PANTHER" id="PTHR13043:SF1">
    <property type="entry name" value="EXOCYST COMPLEX COMPONENT 2"/>
    <property type="match status" value="1"/>
</dbReference>
<evidence type="ECO:0000256" key="4">
    <source>
        <dbReference type="RuleBase" id="RU365069"/>
    </source>
</evidence>
<dbReference type="STRING" id="1064592.G0VBU0"/>